<sequence>MSAARLGSAWWALAVLCAAGLVMIVTDSVRLGGYVIGSALLAAAIVRAVVPSAKTPGLTIRHRVIDVCLYAGLGLATIVIFSVVVL</sequence>
<evidence type="ECO:0008006" key="4">
    <source>
        <dbReference type="Google" id="ProtNLM"/>
    </source>
</evidence>
<protein>
    <recommendedName>
        <fullName evidence="4">DUF3017 domain-containing protein</fullName>
    </recommendedName>
</protein>
<proteinExistence type="predicted"/>
<dbReference type="InterPro" id="IPR021385">
    <property type="entry name" value="DUF3017"/>
</dbReference>
<dbReference type="Pfam" id="PF11222">
    <property type="entry name" value="DUF3017"/>
    <property type="match status" value="1"/>
</dbReference>
<keyword evidence="1" id="KW-0812">Transmembrane</keyword>
<evidence type="ECO:0000313" key="2">
    <source>
        <dbReference type="EMBL" id="SSA34961.1"/>
    </source>
</evidence>
<feature type="transmembrane region" description="Helical" evidence="1">
    <location>
        <begin position="62"/>
        <end position="85"/>
    </location>
</feature>
<name>A0A2Y8ZRH0_9MICO</name>
<organism evidence="2 3">
    <name type="scientific">Branchiibius hedensis</name>
    <dbReference type="NCBI Taxonomy" id="672460"/>
    <lineage>
        <taxon>Bacteria</taxon>
        <taxon>Bacillati</taxon>
        <taxon>Actinomycetota</taxon>
        <taxon>Actinomycetes</taxon>
        <taxon>Micrococcales</taxon>
        <taxon>Dermacoccaceae</taxon>
        <taxon>Branchiibius</taxon>
    </lineage>
</organism>
<dbReference type="RefSeq" id="WP_109685913.1">
    <property type="nucleotide sequence ID" value="NZ_QGDN01000001.1"/>
</dbReference>
<dbReference type="AlphaFoldDB" id="A0A2Y8ZRH0"/>
<gene>
    <name evidence="2" type="ORF">SAMN04489750_2293</name>
</gene>
<keyword evidence="1" id="KW-1133">Transmembrane helix</keyword>
<dbReference type="EMBL" id="UESZ01000001">
    <property type="protein sequence ID" value="SSA34961.1"/>
    <property type="molecule type" value="Genomic_DNA"/>
</dbReference>
<keyword evidence="1" id="KW-0472">Membrane</keyword>
<keyword evidence="3" id="KW-1185">Reference proteome</keyword>
<accession>A0A2Y8ZRH0</accession>
<reference evidence="3" key="1">
    <citation type="submission" date="2016-10" db="EMBL/GenBank/DDBJ databases">
        <authorList>
            <person name="Varghese N."/>
            <person name="Submissions S."/>
        </authorList>
    </citation>
    <scope>NUCLEOTIDE SEQUENCE [LARGE SCALE GENOMIC DNA]</scope>
    <source>
        <strain evidence="3">DSM 22951</strain>
    </source>
</reference>
<feature type="transmembrane region" description="Helical" evidence="1">
    <location>
        <begin position="7"/>
        <end position="25"/>
    </location>
</feature>
<dbReference type="Proteomes" id="UP000250028">
    <property type="component" value="Unassembled WGS sequence"/>
</dbReference>
<evidence type="ECO:0000256" key="1">
    <source>
        <dbReference type="SAM" id="Phobius"/>
    </source>
</evidence>
<evidence type="ECO:0000313" key="3">
    <source>
        <dbReference type="Proteomes" id="UP000250028"/>
    </source>
</evidence>
<dbReference type="OrthoDB" id="10005779at2"/>
<feature type="transmembrane region" description="Helical" evidence="1">
    <location>
        <begin position="31"/>
        <end position="50"/>
    </location>
</feature>